<feature type="transmembrane region" description="Helical" evidence="2">
    <location>
        <begin position="241"/>
        <end position="261"/>
    </location>
</feature>
<gene>
    <name evidence="4" type="ORF">ABZZ21_34100</name>
</gene>
<accession>A0ABV2VA28</accession>
<dbReference type="Proteomes" id="UP001550210">
    <property type="component" value="Unassembled WGS sequence"/>
</dbReference>
<comment type="caution">
    <text evidence="4">The sequence shown here is derived from an EMBL/GenBank/DDBJ whole genome shotgun (WGS) entry which is preliminary data.</text>
</comment>
<evidence type="ECO:0000256" key="2">
    <source>
        <dbReference type="SAM" id="Phobius"/>
    </source>
</evidence>
<feature type="region of interest" description="Disordered" evidence="1">
    <location>
        <begin position="166"/>
        <end position="241"/>
    </location>
</feature>
<reference evidence="4 5" key="1">
    <citation type="submission" date="2024-06" db="EMBL/GenBank/DDBJ databases">
        <title>The Natural Products Discovery Center: Release of the First 8490 Sequenced Strains for Exploring Actinobacteria Biosynthetic Diversity.</title>
        <authorList>
            <person name="Kalkreuter E."/>
            <person name="Kautsar S.A."/>
            <person name="Yang D."/>
            <person name="Bader C.D."/>
            <person name="Teijaro C.N."/>
            <person name="Fluegel L."/>
            <person name="Davis C.M."/>
            <person name="Simpson J.R."/>
            <person name="Lauterbach L."/>
            <person name="Steele A.D."/>
            <person name="Gui C."/>
            <person name="Meng S."/>
            <person name="Li G."/>
            <person name="Viehrig K."/>
            <person name="Ye F."/>
            <person name="Su P."/>
            <person name="Kiefer A.F."/>
            <person name="Nichols A."/>
            <person name="Cepeda A.J."/>
            <person name="Yan W."/>
            <person name="Fan B."/>
            <person name="Jiang Y."/>
            <person name="Adhikari A."/>
            <person name="Zheng C.-J."/>
            <person name="Schuster L."/>
            <person name="Cowan T.M."/>
            <person name="Smanski M.J."/>
            <person name="Chevrette M.G."/>
            <person name="De Carvalho L.P.S."/>
            <person name="Shen B."/>
        </authorList>
    </citation>
    <scope>NUCLEOTIDE SEQUENCE [LARGE SCALE GENOMIC DNA]</scope>
    <source>
        <strain evidence="4 5">NPDC006434</strain>
    </source>
</reference>
<keyword evidence="2" id="KW-0812">Transmembrane</keyword>
<keyword evidence="2" id="KW-1133">Transmembrane helix</keyword>
<evidence type="ECO:0000313" key="5">
    <source>
        <dbReference type="Proteomes" id="UP001550210"/>
    </source>
</evidence>
<keyword evidence="3" id="KW-0732">Signal</keyword>
<evidence type="ECO:0000313" key="4">
    <source>
        <dbReference type="EMBL" id="MET9849499.1"/>
    </source>
</evidence>
<proteinExistence type="predicted"/>
<feature type="compositionally biased region" description="Gly residues" evidence="1">
    <location>
        <begin position="199"/>
        <end position="223"/>
    </location>
</feature>
<feature type="signal peptide" evidence="3">
    <location>
        <begin position="1"/>
        <end position="33"/>
    </location>
</feature>
<organism evidence="4 5">
    <name type="scientific">Streptomyces ossamyceticus</name>
    <dbReference type="NCBI Taxonomy" id="249581"/>
    <lineage>
        <taxon>Bacteria</taxon>
        <taxon>Bacillati</taxon>
        <taxon>Actinomycetota</taxon>
        <taxon>Actinomycetes</taxon>
        <taxon>Kitasatosporales</taxon>
        <taxon>Streptomycetaceae</taxon>
        <taxon>Streptomyces</taxon>
    </lineage>
</organism>
<sequence>MSSRQGKTRTAVVGSLLTASFSSLMVLGFTASADDEGGLSDHGGKVMDAAPAGVKLSTLLSKEIKVDNKSQETEISGAVKNEGSKASGKIRLLVVGFDGLTVKNVEGCTEITKGDLPDGANSGFACAIDDLAAGKSKTYAIDATFDLKKKGDICLPVQNADGSKTFWQQGPVPFGTTNQSPNEPATPLLLGTDNSPVTPGGGDGGDGNGGGGNGGGGNGGGGGGKDDKPDELPQTGPADRVLPLGMVGAALISAGAAGLWWNNRRARQET</sequence>
<keyword evidence="5" id="KW-1185">Reference proteome</keyword>
<name>A0ABV2VA28_9ACTN</name>
<protein>
    <submittedName>
        <fullName evidence="4">Cell wall protein</fullName>
    </submittedName>
</protein>
<dbReference type="RefSeq" id="WP_355402103.1">
    <property type="nucleotide sequence ID" value="NZ_JBEXPZ010000054.1"/>
</dbReference>
<dbReference type="EMBL" id="JBEXPZ010000054">
    <property type="protein sequence ID" value="MET9849499.1"/>
    <property type="molecule type" value="Genomic_DNA"/>
</dbReference>
<evidence type="ECO:0000256" key="3">
    <source>
        <dbReference type="SAM" id="SignalP"/>
    </source>
</evidence>
<evidence type="ECO:0000256" key="1">
    <source>
        <dbReference type="SAM" id="MobiDB-lite"/>
    </source>
</evidence>
<keyword evidence="2" id="KW-0472">Membrane</keyword>
<feature type="chain" id="PRO_5046200123" evidence="3">
    <location>
        <begin position="34"/>
        <end position="270"/>
    </location>
</feature>